<dbReference type="Gene3D" id="3.30.530.20">
    <property type="match status" value="1"/>
</dbReference>
<dbReference type="Pfam" id="PF03364">
    <property type="entry name" value="Polyketide_cyc"/>
    <property type="match status" value="1"/>
</dbReference>
<dbReference type="OrthoDB" id="292693at2759"/>
<dbReference type="GO" id="GO:0005739">
    <property type="term" value="C:mitochondrion"/>
    <property type="evidence" value="ECO:0007669"/>
    <property type="project" value="TreeGrafter"/>
</dbReference>
<dbReference type="AlphaFoldDB" id="A0A2H9TFD6"/>
<proteinExistence type="inferred from homology"/>
<comment type="similarity">
    <text evidence="1">Belongs to the COQ10 family.</text>
</comment>
<evidence type="ECO:0000259" key="4">
    <source>
        <dbReference type="Pfam" id="PF03364"/>
    </source>
</evidence>
<gene>
    <name evidence="5" type="ORF">PSACC_03685</name>
</gene>
<dbReference type="CDD" id="cd07813">
    <property type="entry name" value="COQ10p_like"/>
    <property type="match status" value="1"/>
</dbReference>
<dbReference type="Proteomes" id="UP000240830">
    <property type="component" value="Unassembled WGS sequence"/>
</dbReference>
<feature type="domain" description="Coenzyme Q-binding protein COQ10 START" evidence="4">
    <location>
        <begin position="46"/>
        <end position="174"/>
    </location>
</feature>
<protein>
    <recommendedName>
        <fullName evidence="4">Coenzyme Q-binding protein COQ10 START domain-containing protein</fullName>
    </recommendedName>
</protein>
<evidence type="ECO:0000256" key="3">
    <source>
        <dbReference type="ARBA" id="ARBA00024947"/>
    </source>
</evidence>
<dbReference type="SUPFAM" id="SSF55961">
    <property type="entry name" value="Bet v1-like"/>
    <property type="match status" value="1"/>
</dbReference>
<evidence type="ECO:0000256" key="2">
    <source>
        <dbReference type="ARBA" id="ARBA00011814"/>
    </source>
</evidence>
<comment type="function">
    <text evidence="3">Required for the function of coenzyme Q in the respiratory chain. May serve as a chaperone or may be involved in the transport of Q6 from its site of synthesis to the catalytic sites of the respiratory complexes.</text>
</comment>
<dbReference type="EMBL" id="MTSL01000219">
    <property type="protein sequence ID" value="PJF16498.1"/>
    <property type="molecule type" value="Genomic_DNA"/>
</dbReference>
<keyword evidence="6" id="KW-1185">Reference proteome</keyword>
<dbReference type="PANTHER" id="PTHR12901">
    <property type="entry name" value="SPERM PROTEIN HOMOLOG"/>
    <property type="match status" value="1"/>
</dbReference>
<dbReference type="STRING" id="1246581.A0A2H9TFD6"/>
<accession>A0A2H9TFD6</accession>
<dbReference type="InterPro" id="IPR044996">
    <property type="entry name" value="COQ10-like"/>
</dbReference>
<evidence type="ECO:0000313" key="5">
    <source>
        <dbReference type="EMBL" id="PJF16498.1"/>
    </source>
</evidence>
<reference evidence="5 6" key="1">
    <citation type="submission" date="2016-10" db="EMBL/GenBank/DDBJ databases">
        <title>The genome of Paramicrosporidium saccamoebae is the missing link in understanding Cryptomycota and Microsporidia evolution.</title>
        <authorList>
            <person name="Quandt C.A."/>
            <person name="Beaudet D."/>
            <person name="Corsaro D."/>
            <person name="Michel R."/>
            <person name="Corradi N."/>
            <person name="James T."/>
        </authorList>
    </citation>
    <scope>NUCLEOTIDE SEQUENCE [LARGE SCALE GENOMIC DNA]</scope>
    <source>
        <strain evidence="5 6">KSL3</strain>
    </source>
</reference>
<evidence type="ECO:0000256" key="1">
    <source>
        <dbReference type="ARBA" id="ARBA00006885"/>
    </source>
</evidence>
<comment type="caution">
    <text evidence="5">The sequence shown here is derived from an EMBL/GenBank/DDBJ whole genome shotgun (WGS) entry which is preliminary data.</text>
</comment>
<comment type="subunit">
    <text evidence="2">Interacts with coenzyme Q.</text>
</comment>
<dbReference type="GO" id="GO:0045333">
    <property type="term" value="P:cellular respiration"/>
    <property type="evidence" value="ECO:0007669"/>
    <property type="project" value="InterPro"/>
</dbReference>
<dbReference type="GO" id="GO:0048039">
    <property type="term" value="F:ubiquinone binding"/>
    <property type="evidence" value="ECO:0007669"/>
    <property type="project" value="InterPro"/>
</dbReference>
<evidence type="ECO:0000313" key="6">
    <source>
        <dbReference type="Proteomes" id="UP000240830"/>
    </source>
</evidence>
<dbReference type="PANTHER" id="PTHR12901:SF10">
    <property type="entry name" value="COENZYME Q-BINDING PROTEIN COQ10, MITOCHONDRIAL"/>
    <property type="match status" value="1"/>
</dbReference>
<dbReference type="InterPro" id="IPR023393">
    <property type="entry name" value="START-like_dom_sf"/>
</dbReference>
<organism evidence="5 6">
    <name type="scientific">Paramicrosporidium saccamoebae</name>
    <dbReference type="NCBI Taxonomy" id="1246581"/>
    <lineage>
        <taxon>Eukaryota</taxon>
        <taxon>Fungi</taxon>
        <taxon>Fungi incertae sedis</taxon>
        <taxon>Cryptomycota</taxon>
        <taxon>Cryptomycota incertae sedis</taxon>
        <taxon>Paramicrosporidium</taxon>
    </lineage>
</organism>
<dbReference type="InterPro" id="IPR005031">
    <property type="entry name" value="COQ10_START"/>
</dbReference>
<sequence>MGLGRRALFFPKGSDTQVIYYILAKTYPTMVPESSSATHEHWGQEIEQVYSVISDVDKYPEFVPWCVGTQETERFLTDADQKFVEAGGISAANTVRYIEMAVGFKALNDKYVSRAEAIDARLFKHLVSEWRFSPAGSSCLVNFKIDFEFRSYLYAYFANMFFAEVALRMVDAFEKRCHELFDSKSS</sequence>
<name>A0A2H9TFD6_9FUNG</name>